<dbReference type="EMBL" id="JABAIL010000004">
    <property type="protein sequence ID" value="NLR92300.1"/>
    <property type="molecule type" value="Genomic_DNA"/>
</dbReference>
<dbReference type="Proteomes" id="UP000585050">
    <property type="component" value="Unassembled WGS sequence"/>
</dbReference>
<dbReference type="RefSeq" id="WP_168883017.1">
    <property type="nucleotide sequence ID" value="NZ_JABAIL010000004.1"/>
</dbReference>
<dbReference type="SUPFAM" id="SSF52129">
    <property type="entry name" value="Caspase-like"/>
    <property type="match status" value="1"/>
</dbReference>
<dbReference type="InterPro" id="IPR029030">
    <property type="entry name" value="Caspase-like_dom_sf"/>
</dbReference>
<protein>
    <submittedName>
        <fullName evidence="3">Caspase family protein</fullName>
    </submittedName>
</protein>
<comment type="caution">
    <text evidence="3">The sequence shown here is derived from an EMBL/GenBank/DDBJ whole genome shotgun (WGS) entry which is preliminary data.</text>
</comment>
<dbReference type="GO" id="GO:0005737">
    <property type="term" value="C:cytoplasm"/>
    <property type="evidence" value="ECO:0007669"/>
    <property type="project" value="TreeGrafter"/>
</dbReference>
<gene>
    <name evidence="3" type="ORF">HGP29_13850</name>
</gene>
<dbReference type="Pfam" id="PF00656">
    <property type="entry name" value="Peptidase_C14"/>
    <property type="match status" value="1"/>
</dbReference>
<keyword evidence="4" id="KW-1185">Reference proteome</keyword>
<feature type="chain" id="PRO_5030730696" evidence="1">
    <location>
        <begin position="21"/>
        <end position="734"/>
    </location>
</feature>
<dbReference type="PANTHER" id="PTHR48104">
    <property type="entry name" value="METACASPASE-4"/>
    <property type="match status" value="1"/>
</dbReference>
<keyword evidence="1" id="KW-0732">Signal</keyword>
<dbReference type="InterPro" id="IPR011600">
    <property type="entry name" value="Pept_C14_caspase"/>
</dbReference>
<sequence length="734" mass="82250">MKFLVPFFLFCSLFTSSLFAVEKHALIIGIDSYMDSNKARFAEWQNLDGAVNDATSIYNILKAKYGFSSKNMKLLTSEKSTTKKSIQKNFDALIKKVAKGDQVFVYYAGHGAQISNSKFYEADKKHEAIVPSDVLRTGEYLLDVEINNYLYQVTQKGGELVVVFDNCFSGSGTRGKIDIEELKSRYVPVDDIDVNQEFPLSKSIVDEGALVVSAAQDYQLAKEYKDSRGQSHGVFTYSLMKALQMSSVHESADDIFKRVNSIILYNSVPRQDPVVEATEERLSRPLFGKVADAKQGVHVAVIDAEAKFKITLDGGAAIGLVPGAELTYGEDEIVVKVTRLFGVNGCYGEIIKGENKLEEGYLLKVTKWAPFSPNRLKVTMTDIGITTIEEQGLKELAVYLNDEGIMAYSPLDAKVGMIIHKNGKNYEAIFNGRNPVSLGSKVPSISKIESLKKKDLEAGELIYLEIPPTTKVFQSIQGDLSAQPKVELVKESDVYDYRLIGRYNENNQLEYAWLRAHAHNNTNHNPFPDETMWKSEDKVYVISDFAKRLGNMKGWLVTNVPANEANFPYKFGLQKESDQILVKEGALIEGEKYGMVIYKDPNLFEKWNGNDRYLYIFLLESNGEMTLLFPANGVAVENFTEQICQDKKGNYKDKIALSDSDLISIEPPFTTDNILMLSSKAIITDTSIFEQKGVSERGEQAALDDILNETGRGKKKDAANWYLERHTYFGEGIK</sequence>
<dbReference type="GO" id="GO:0006508">
    <property type="term" value="P:proteolysis"/>
    <property type="evidence" value="ECO:0007669"/>
    <property type="project" value="InterPro"/>
</dbReference>
<organism evidence="3 4">
    <name type="scientific">Flammeovirga agarivorans</name>
    <dbReference type="NCBI Taxonomy" id="2726742"/>
    <lineage>
        <taxon>Bacteria</taxon>
        <taxon>Pseudomonadati</taxon>
        <taxon>Bacteroidota</taxon>
        <taxon>Cytophagia</taxon>
        <taxon>Cytophagales</taxon>
        <taxon>Flammeovirgaceae</taxon>
        <taxon>Flammeovirga</taxon>
    </lineage>
</organism>
<accession>A0A7X8XWP0</accession>
<evidence type="ECO:0000259" key="2">
    <source>
        <dbReference type="Pfam" id="PF00656"/>
    </source>
</evidence>
<dbReference type="Gene3D" id="3.40.50.1460">
    <property type="match status" value="1"/>
</dbReference>
<evidence type="ECO:0000256" key="1">
    <source>
        <dbReference type="SAM" id="SignalP"/>
    </source>
</evidence>
<feature type="signal peptide" evidence="1">
    <location>
        <begin position="1"/>
        <end position="20"/>
    </location>
</feature>
<dbReference type="GO" id="GO:0004197">
    <property type="term" value="F:cysteine-type endopeptidase activity"/>
    <property type="evidence" value="ECO:0007669"/>
    <property type="project" value="InterPro"/>
</dbReference>
<dbReference type="PANTHER" id="PTHR48104:SF30">
    <property type="entry name" value="METACASPASE-1"/>
    <property type="match status" value="1"/>
</dbReference>
<evidence type="ECO:0000313" key="3">
    <source>
        <dbReference type="EMBL" id="NLR92300.1"/>
    </source>
</evidence>
<feature type="domain" description="Peptidase C14 caspase" evidence="2">
    <location>
        <begin position="23"/>
        <end position="277"/>
    </location>
</feature>
<evidence type="ECO:0000313" key="4">
    <source>
        <dbReference type="Proteomes" id="UP000585050"/>
    </source>
</evidence>
<dbReference type="InterPro" id="IPR050452">
    <property type="entry name" value="Metacaspase"/>
</dbReference>
<reference evidence="3 4" key="1">
    <citation type="submission" date="2020-04" db="EMBL/GenBank/DDBJ databases">
        <title>Flammeovirga sp. SR4, a novel species isolated from seawater.</title>
        <authorList>
            <person name="Wang X."/>
        </authorList>
    </citation>
    <scope>NUCLEOTIDE SEQUENCE [LARGE SCALE GENOMIC DNA]</scope>
    <source>
        <strain evidence="3 4">SR4</strain>
    </source>
</reference>
<dbReference type="AlphaFoldDB" id="A0A7X8XWP0"/>
<proteinExistence type="predicted"/>
<name>A0A7X8XWP0_9BACT</name>